<feature type="region of interest" description="Disordered" evidence="1">
    <location>
        <begin position="256"/>
        <end position="280"/>
    </location>
</feature>
<accession>A0A1H2KUJ3</accession>
<gene>
    <name evidence="2" type="ORF">SAMN04488548_1343704</name>
</gene>
<evidence type="ECO:0000313" key="2">
    <source>
        <dbReference type="EMBL" id="SDU72046.1"/>
    </source>
</evidence>
<proteinExistence type="predicted"/>
<feature type="compositionally biased region" description="Low complexity" evidence="1">
    <location>
        <begin position="256"/>
        <end position="274"/>
    </location>
</feature>
<dbReference type="Proteomes" id="UP000183180">
    <property type="component" value="Unassembled WGS sequence"/>
</dbReference>
<reference evidence="2 3" key="1">
    <citation type="submission" date="2016-10" db="EMBL/GenBank/DDBJ databases">
        <authorList>
            <person name="de Groot N.N."/>
        </authorList>
    </citation>
    <scope>NUCLEOTIDE SEQUENCE [LARGE SCALE GENOMIC DNA]</scope>
    <source>
        <strain evidence="2 3">DSM 44215</strain>
    </source>
</reference>
<sequence>MTLTTERSTLTFAFPESGPDARLHVAFPRTLRATDLANRAGLTADTTLRLAQGSPTGDADAVIPMWQSEATWIDFSSPHQHPFLVMIGVDGVNAISGEKFTGTPDFESDDYIEVPTQQTLASYRTGAGDHRQFVAPSTHSRQGPDPRGTLVQLTVIPMRADAWARRRRHTSTAGTCILCDISRAERARAQPRTAVPRMIGPLESADTWHPTLIGSAAVRIVNSLTWESLTGRTPRHSPLTCADYIDHRLPWYSTYGESTRGGTTRGGTTRSSSSPVDLTP</sequence>
<name>A0A1H2KUJ3_9ACTN</name>
<dbReference type="EMBL" id="FNLM01000034">
    <property type="protein sequence ID" value="SDU72046.1"/>
    <property type="molecule type" value="Genomic_DNA"/>
</dbReference>
<dbReference type="RefSeq" id="WP_244278293.1">
    <property type="nucleotide sequence ID" value="NZ_FNLM01000034.1"/>
</dbReference>
<protein>
    <submittedName>
        <fullName evidence="2">Uncharacterized protein</fullName>
    </submittedName>
</protein>
<dbReference type="AlphaFoldDB" id="A0A1H2KUJ3"/>
<dbReference type="STRING" id="158898.SAMN04488548_1343704"/>
<evidence type="ECO:0000256" key="1">
    <source>
        <dbReference type="SAM" id="MobiDB-lite"/>
    </source>
</evidence>
<evidence type="ECO:0000313" key="3">
    <source>
        <dbReference type="Proteomes" id="UP000183180"/>
    </source>
</evidence>
<organism evidence="2 3">
    <name type="scientific">Gordonia westfalica</name>
    <dbReference type="NCBI Taxonomy" id="158898"/>
    <lineage>
        <taxon>Bacteria</taxon>
        <taxon>Bacillati</taxon>
        <taxon>Actinomycetota</taxon>
        <taxon>Actinomycetes</taxon>
        <taxon>Mycobacteriales</taxon>
        <taxon>Gordoniaceae</taxon>
        <taxon>Gordonia</taxon>
    </lineage>
</organism>